<feature type="compositionally biased region" description="Low complexity" evidence="3">
    <location>
        <begin position="168"/>
        <end position="182"/>
    </location>
</feature>
<dbReference type="SUPFAM" id="SSF57959">
    <property type="entry name" value="Leucine zipper domain"/>
    <property type="match status" value="1"/>
</dbReference>
<dbReference type="GO" id="GO:0090575">
    <property type="term" value="C:RNA polymerase II transcription regulator complex"/>
    <property type="evidence" value="ECO:0007669"/>
    <property type="project" value="TreeGrafter"/>
</dbReference>
<protein>
    <recommendedName>
        <fullName evidence="4">BZIP domain-containing protein</fullName>
    </recommendedName>
</protein>
<dbReference type="InterPro" id="IPR046347">
    <property type="entry name" value="bZIP_sf"/>
</dbReference>
<dbReference type="InterPro" id="IPR050936">
    <property type="entry name" value="AP-1-like"/>
</dbReference>
<feature type="compositionally biased region" description="Low complexity" evidence="3">
    <location>
        <begin position="373"/>
        <end position="387"/>
    </location>
</feature>
<dbReference type="STRING" id="1348612.A0A397FYV1"/>
<dbReference type="Gene3D" id="1.20.5.170">
    <property type="match status" value="1"/>
</dbReference>
<organism evidence="5 6">
    <name type="scientific">Diversispora epigaea</name>
    <dbReference type="NCBI Taxonomy" id="1348612"/>
    <lineage>
        <taxon>Eukaryota</taxon>
        <taxon>Fungi</taxon>
        <taxon>Fungi incertae sedis</taxon>
        <taxon>Mucoromycota</taxon>
        <taxon>Glomeromycotina</taxon>
        <taxon>Glomeromycetes</taxon>
        <taxon>Diversisporales</taxon>
        <taxon>Diversisporaceae</taxon>
        <taxon>Diversispora</taxon>
    </lineage>
</organism>
<dbReference type="InterPro" id="IPR004827">
    <property type="entry name" value="bZIP"/>
</dbReference>
<dbReference type="PANTHER" id="PTHR40621:SF6">
    <property type="entry name" value="AP-1-LIKE TRANSCRIPTION FACTOR YAP1-RELATED"/>
    <property type="match status" value="1"/>
</dbReference>
<evidence type="ECO:0000313" key="6">
    <source>
        <dbReference type="Proteomes" id="UP000266861"/>
    </source>
</evidence>
<feature type="compositionally biased region" description="Basic and acidic residues" evidence="3">
    <location>
        <begin position="203"/>
        <end position="223"/>
    </location>
</feature>
<dbReference type="Proteomes" id="UP000266861">
    <property type="component" value="Unassembled WGS sequence"/>
</dbReference>
<comment type="caution">
    <text evidence="5">The sequence shown here is derived from an EMBL/GenBank/DDBJ whole genome shotgun (WGS) entry which is preliminary data.</text>
</comment>
<feature type="domain" description="BZIP" evidence="4">
    <location>
        <begin position="92"/>
        <end position="107"/>
    </location>
</feature>
<feature type="region of interest" description="Disordered" evidence="3">
    <location>
        <begin position="155"/>
        <end position="338"/>
    </location>
</feature>
<name>A0A397FYV1_9GLOM</name>
<evidence type="ECO:0000256" key="3">
    <source>
        <dbReference type="SAM" id="MobiDB-lite"/>
    </source>
</evidence>
<dbReference type="SMART" id="SM00338">
    <property type="entry name" value="BRLZ"/>
    <property type="match status" value="1"/>
</dbReference>
<feature type="region of interest" description="Disordered" evidence="3">
    <location>
        <begin position="13"/>
        <end position="106"/>
    </location>
</feature>
<evidence type="ECO:0000256" key="2">
    <source>
        <dbReference type="ARBA" id="ARBA00023242"/>
    </source>
</evidence>
<dbReference type="GO" id="GO:0001228">
    <property type="term" value="F:DNA-binding transcription activator activity, RNA polymerase II-specific"/>
    <property type="evidence" value="ECO:0007669"/>
    <property type="project" value="TreeGrafter"/>
</dbReference>
<sequence length="387" mass="42399">MIEQRIQNFVHMLDDKSKTQRSMMDSLPTPATISTSISAFQGPPQHMIPQHSSGTSALPPPPNQSLSSIHPGGLDSMSPVGRNPSRTLTNSKRAAQNRAAQRAFRQRKDKYIKDLEAKAKDLDNTKKQLDAVLKERVEMSQTIKTLKAEISKLKGDDVSEDEGRQVFGNNNMNSGTGTSTSNYSHYGNSTRNDDDAQGLGDEPWLRHKDPSRKDCNNTNEERSNSFPFSPSSSSTSSSSSSSLNRPNILTETSSRGGGSGLVLPPGPNTDSSVDPYFRSDYRNNTNHHTSPTLSSSSPSTSERNRNSSSYPTSNNNNNNSIVNINNNNNNGRYSNNEEDTDRVYDDLCELLKTRTRPSLPQNIGNLWQPHPPSQQGVVSNGSSTVVG</sequence>
<proteinExistence type="predicted"/>
<dbReference type="OrthoDB" id="2412592at2759"/>
<evidence type="ECO:0000256" key="1">
    <source>
        <dbReference type="ARBA" id="ARBA00004123"/>
    </source>
</evidence>
<feature type="compositionally biased region" description="Polar residues" evidence="3">
    <location>
        <begin position="243"/>
        <end position="252"/>
    </location>
</feature>
<dbReference type="PANTHER" id="PTHR40621">
    <property type="entry name" value="TRANSCRIPTION FACTOR KAPC-RELATED"/>
    <property type="match status" value="1"/>
</dbReference>
<dbReference type="Pfam" id="PF00170">
    <property type="entry name" value="bZIP_1"/>
    <property type="match status" value="1"/>
</dbReference>
<dbReference type="EMBL" id="PQFF01000629">
    <property type="protein sequence ID" value="RHZ43707.1"/>
    <property type="molecule type" value="Genomic_DNA"/>
</dbReference>
<evidence type="ECO:0000259" key="4">
    <source>
        <dbReference type="PROSITE" id="PS00036"/>
    </source>
</evidence>
<keyword evidence="2" id="KW-0539">Nucleus</keyword>
<dbReference type="GO" id="GO:0000976">
    <property type="term" value="F:transcription cis-regulatory region binding"/>
    <property type="evidence" value="ECO:0007669"/>
    <property type="project" value="InterPro"/>
</dbReference>
<feature type="compositionally biased region" description="Polar residues" evidence="3">
    <location>
        <begin position="29"/>
        <end position="39"/>
    </location>
</feature>
<feature type="compositionally biased region" description="Low complexity" evidence="3">
    <location>
        <begin position="224"/>
        <end position="242"/>
    </location>
</feature>
<feature type="compositionally biased region" description="Basic and acidic residues" evidence="3">
    <location>
        <begin position="155"/>
        <end position="164"/>
    </location>
</feature>
<feature type="region of interest" description="Disordered" evidence="3">
    <location>
        <begin position="361"/>
        <end position="387"/>
    </location>
</feature>
<accession>A0A397FYV1</accession>
<comment type="subcellular location">
    <subcellularLocation>
        <location evidence="1">Nucleus</location>
    </subcellularLocation>
</comment>
<dbReference type="PROSITE" id="PS00036">
    <property type="entry name" value="BZIP_BASIC"/>
    <property type="match status" value="1"/>
</dbReference>
<feature type="compositionally biased region" description="Low complexity" evidence="3">
    <location>
        <begin position="283"/>
        <end position="334"/>
    </location>
</feature>
<evidence type="ECO:0000313" key="5">
    <source>
        <dbReference type="EMBL" id="RHZ43707.1"/>
    </source>
</evidence>
<dbReference type="AlphaFoldDB" id="A0A397FYV1"/>
<feature type="compositionally biased region" description="Low complexity" evidence="3">
    <location>
        <begin position="93"/>
        <end position="103"/>
    </location>
</feature>
<keyword evidence="6" id="KW-1185">Reference proteome</keyword>
<gene>
    <name evidence="5" type="ORF">Glove_880g18</name>
</gene>
<reference evidence="5 6" key="1">
    <citation type="submission" date="2018-08" db="EMBL/GenBank/DDBJ databases">
        <title>Genome and evolution of the arbuscular mycorrhizal fungus Diversispora epigaea (formerly Glomus versiforme) and its bacterial endosymbionts.</title>
        <authorList>
            <person name="Sun X."/>
            <person name="Fei Z."/>
            <person name="Harrison M."/>
        </authorList>
    </citation>
    <scope>NUCLEOTIDE SEQUENCE [LARGE SCALE GENOMIC DNA]</scope>
    <source>
        <strain evidence="5 6">IT104</strain>
    </source>
</reference>